<keyword evidence="1" id="KW-0812">Transmembrane</keyword>
<proteinExistence type="predicted"/>
<keyword evidence="1" id="KW-0472">Membrane</keyword>
<gene>
    <name evidence="2" type="ORF">ABH943_001895</name>
</gene>
<evidence type="ECO:0000256" key="1">
    <source>
        <dbReference type="SAM" id="Phobius"/>
    </source>
</evidence>
<feature type="transmembrane region" description="Helical" evidence="1">
    <location>
        <begin position="21"/>
        <end position="39"/>
    </location>
</feature>
<dbReference type="Proteomes" id="UP001620514">
    <property type="component" value="Unassembled WGS sequence"/>
</dbReference>
<reference evidence="2 3" key="2">
    <citation type="submission" date="2024-11" db="EMBL/GenBank/DDBJ databases">
        <title>Using genomics to understand microbial adaptation to soil warming.</title>
        <authorList>
            <person name="Deangelis K.M. PhD."/>
        </authorList>
    </citation>
    <scope>NUCLEOTIDE SEQUENCE [LARGE SCALE GENOMIC DNA]</scope>
    <source>
        <strain evidence="2 3">GAS97</strain>
    </source>
</reference>
<accession>A0ABW8MGN0</accession>
<evidence type="ECO:0000313" key="2">
    <source>
        <dbReference type="EMBL" id="MFK4441880.1"/>
    </source>
</evidence>
<organism evidence="2 3">
    <name type="scientific">Caballeronia udeis</name>
    <dbReference type="NCBI Taxonomy" id="1232866"/>
    <lineage>
        <taxon>Bacteria</taxon>
        <taxon>Pseudomonadati</taxon>
        <taxon>Pseudomonadota</taxon>
        <taxon>Betaproteobacteria</taxon>
        <taxon>Burkholderiales</taxon>
        <taxon>Burkholderiaceae</taxon>
        <taxon>Caballeronia</taxon>
    </lineage>
</organism>
<dbReference type="RefSeq" id="WP_404605902.1">
    <property type="nucleotide sequence ID" value="NZ_JBIYDN010000004.1"/>
</dbReference>
<sequence>MSRRTVKPRTRHASRRSQRGQAYAEYVVIVLLVVVVLIAGRSSVMAQLLAAFKSFYGAYSYALSLP</sequence>
<reference evidence="2 3" key="1">
    <citation type="submission" date="2024-10" db="EMBL/GenBank/DDBJ databases">
        <authorList>
            <person name="Deangelis K."/>
            <person name="Huntemann M."/>
            <person name="Clum A."/>
            <person name="Wang J."/>
            <person name="Palaniappan K."/>
            <person name="Ritter S."/>
            <person name="Chen I.-M."/>
            <person name="Stamatis D."/>
            <person name="Reddy T."/>
            <person name="O'Malley R."/>
            <person name="Daum C."/>
            <person name="Ng V."/>
            <person name="Ivanova N."/>
            <person name="Kyrpides N."/>
            <person name="Woyke T."/>
        </authorList>
    </citation>
    <scope>NUCLEOTIDE SEQUENCE [LARGE SCALE GENOMIC DNA]</scope>
    <source>
        <strain evidence="2 3">GAS97</strain>
    </source>
</reference>
<protein>
    <submittedName>
        <fullName evidence="2">Flp pilus assembly pilin Flp</fullName>
    </submittedName>
</protein>
<keyword evidence="3" id="KW-1185">Reference proteome</keyword>
<comment type="caution">
    <text evidence="2">The sequence shown here is derived from an EMBL/GenBank/DDBJ whole genome shotgun (WGS) entry which is preliminary data.</text>
</comment>
<evidence type="ECO:0000313" key="3">
    <source>
        <dbReference type="Proteomes" id="UP001620514"/>
    </source>
</evidence>
<keyword evidence="1" id="KW-1133">Transmembrane helix</keyword>
<name>A0ABW8MGN0_9BURK</name>
<dbReference type="EMBL" id="JBIYDN010000004">
    <property type="protein sequence ID" value="MFK4441880.1"/>
    <property type="molecule type" value="Genomic_DNA"/>
</dbReference>